<dbReference type="EMBL" id="PIPP01000001">
    <property type="protein sequence ID" value="RUO38183.1"/>
    <property type="molecule type" value="Genomic_DNA"/>
</dbReference>
<feature type="transmembrane region" description="Helical" evidence="1">
    <location>
        <begin position="21"/>
        <end position="41"/>
    </location>
</feature>
<feature type="transmembrane region" description="Helical" evidence="1">
    <location>
        <begin position="53"/>
        <end position="74"/>
    </location>
</feature>
<protein>
    <submittedName>
        <fullName evidence="2">Uncharacterized protein</fullName>
    </submittedName>
</protein>
<keyword evidence="1" id="KW-1133">Transmembrane helix</keyword>
<proteinExistence type="predicted"/>
<organism evidence="2 3">
    <name type="scientific">Aliidiomarina shirensis</name>
    <dbReference type="NCBI Taxonomy" id="1048642"/>
    <lineage>
        <taxon>Bacteria</taxon>
        <taxon>Pseudomonadati</taxon>
        <taxon>Pseudomonadota</taxon>
        <taxon>Gammaproteobacteria</taxon>
        <taxon>Alteromonadales</taxon>
        <taxon>Idiomarinaceae</taxon>
        <taxon>Aliidiomarina</taxon>
    </lineage>
</organism>
<evidence type="ECO:0000256" key="1">
    <source>
        <dbReference type="SAM" id="Phobius"/>
    </source>
</evidence>
<reference evidence="3" key="1">
    <citation type="journal article" date="2018" name="Front. Microbiol.">
        <title>Genome-Based Analysis Reveals the Taxonomy and Diversity of the Family Idiomarinaceae.</title>
        <authorList>
            <person name="Liu Y."/>
            <person name="Lai Q."/>
            <person name="Shao Z."/>
        </authorList>
    </citation>
    <scope>NUCLEOTIDE SEQUENCE [LARGE SCALE GENOMIC DNA]</scope>
    <source>
        <strain evidence="3">AIS</strain>
    </source>
</reference>
<keyword evidence="1" id="KW-0472">Membrane</keyword>
<sequence>MKDREVLAWEEARVKGFGKFVLIHGVLSWGLPMLIIIGYFNNILADGATFTSVLIHCVIWFVAGGLFGLVLWFVNERRYKKHQEQVAAKQAASTESE</sequence>
<dbReference type="Proteomes" id="UP000286934">
    <property type="component" value="Unassembled WGS sequence"/>
</dbReference>
<evidence type="ECO:0000313" key="3">
    <source>
        <dbReference type="Proteomes" id="UP000286934"/>
    </source>
</evidence>
<accession>A0A432WWP4</accession>
<gene>
    <name evidence="2" type="ORF">CWE13_00590</name>
</gene>
<dbReference type="AlphaFoldDB" id="A0A432WWP4"/>
<evidence type="ECO:0000313" key="2">
    <source>
        <dbReference type="EMBL" id="RUO38183.1"/>
    </source>
</evidence>
<dbReference type="OrthoDB" id="5986784at2"/>
<dbReference type="RefSeq" id="WP_126805406.1">
    <property type="nucleotide sequence ID" value="NZ_PIPP01000001.1"/>
</dbReference>
<comment type="caution">
    <text evidence="2">The sequence shown here is derived from an EMBL/GenBank/DDBJ whole genome shotgun (WGS) entry which is preliminary data.</text>
</comment>
<name>A0A432WWP4_9GAMM</name>
<keyword evidence="3" id="KW-1185">Reference proteome</keyword>
<keyword evidence="1" id="KW-0812">Transmembrane</keyword>